<protein>
    <submittedName>
        <fullName evidence="2">Uncharacterized protein</fullName>
    </submittedName>
</protein>
<reference evidence="2 3" key="1">
    <citation type="journal article" date="2015" name="Genome Announc.">
        <title>Complete genome sequences for 59 burkholderia isolates, both pathogenic and near neighbor.</title>
        <authorList>
            <person name="Johnson S.L."/>
            <person name="Bishop-Lilly K.A."/>
            <person name="Ladner J.T."/>
            <person name="Daligault H.E."/>
            <person name="Davenport K.W."/>
            <person name="Jaissle J."/>
            <person name="Frey K.G."/>
            <person name="Koroleva G.I."/>
            <person name="Bruce D.C."/>
            <person name="Coyne S.R."/>
            <person name="Broomall S.M."/>
            <person name="Li P.E."/>
            <person name="Teshima H."/>
            <person name="Gibbons H.S."/>
            <person name="Palacios G.F."/>
            <person name="Rosenzweig C.N."/>
            <person name="Redden C.L."/>
            <person name="Xu Y."/>
            <person name="Minogue T.D."/>
            <person name="Chain P.S."/>
        </authorList>
    </citation>
    <scope>NUCLEOTIDE SEQUENCE [LARGE SCALE GENOMIC DNA]</scope>
    <source>
        <strain evidence="2 3">ATCC BAA-463</strain>
    </source>
</reference>
<dbReference type="KEGG" id="bfn:OI25_7393"/>
<dbReference type="Proteomes" id="UP000032614">
    <property type="component" value="Chromosome 3"/>
</dbReference>
<sequence>MGRYRVRRKEPEGRVQTHPVLLASDGGDAKGGMR</sequence>
<feature type="region of interest" description="Disordered" evidence="1">
    <location>
        <begin position="1"/>
        <end position="34"/>
    </location>
</feature>
<proteinExistence type="predicted"/>
<gene>
    <name evidence="2" type="ORF">OI25_7393</name>
</gene>
<evidence type="ECO:0000313" key="2">
    <source>
        <dbReference type="EMBL" id="AJZ56560.1"/>
    </source>
</evidence>
<evidence type="ECO:0000313" key="3">
    <source>
        <dbReference type="Proteomes" id="UP000032614"/>
    </source>
</evidence>
<name>A0AAU8T8L4_9BURK</name>
<accession>A0AAU8T8L4</accession>
<evidence type="ECO:0000256" key="1">
    <source>
        <dbReference type="SAM" id="MobiDB-lite"/>
    </source>
</evidence>
<dbReference type="EMBL" id="CP010025">
    <property type="protein sequence ID" value="AJZ56560.1"/>
    <property type="molecule type" value="Genomic_DNA"/>
</dbReference>
<dbReference type="AlphaFoldDB" id="A0AAU8T8L4"/>
<organism evidence="2 3">
    <name type="scientific">Paraburkholderia fungorum</name>
    <dbReference type="NCBI Taxonomy" id="134537"/>
    <lineage>
        <taxon>Bacteria</taxon>
        <taxon>Pseudomonadati</taxon>
        <taxon>Pseudomonadota</taxon>
        <taxon>Betaproteobacteria</taxon>
        <taxon>Burkholderiales</taxon>
        <taxon>Burkholderiaceae</taxon>
        <taxon>Paraburkholderia</taxon>
    </lineage>
</organism>